<comment type="subcellular location">
    <subcellularLocation>
        <location evidence="1">Cell membrane</location>
        <topology evidence="1">Multi-pass membrane protein</topology>
    </subcellularLocation>
</comment>
<dbReference type="GO" id="GO:0020037">
    <property type="term" value="F:heme binding"/>
    <property type="evidence" value="ECO:0007669"/>
    <property type="project" value="TreeGrafter"/>
</dbReference>
<keyword evidence="3 6" id="KW-0812">Transmembrane</keyword>
<keyword evidence="2" id="KW-1003">Cell membrane</keyword>
<dbReference type="GO" id="GO:0005886">
    <property type="term" value="C:plasma membrane"/>
    <property type="evidence" value="ECO:0007669"/>
    <property type="project" value="UniProtKB-SubCell"/>
</dbReference>
<dbReference type="InterPro" id="IPR016174">
    <property type="entry name" value="Di-haem_cyt_TM"/>
</dbReference>
<keyword evidence="4 6" id="KW-1133">Transmembrane helix</keyword>
<evidence type="ECO:0000313" key="9">
    <source>
        <dbReference type="Proteomes" id="UP000061468"/>
    </source>
</evidence>
<evidence type="ECO:0000256" key="6">
    <source>
        <dbReference type="SAM" id="Phobius"/>
    </source>
</evidence>
<proteinExistence type="predicted"/>
<evidence type="ECO:0000256" key="4">
    <source>
        <dbReference type="ARBA" id="ARBA00022989"/>
    </source>
</evidence>
<feature type="domain" description="Cytochrome b561 bacterial/Ni-hydrogenase" evidence="7">
    <location>
        <begin position="14"/>
        <end position="185"/>
    </location>
</feature>
<sequence length="189" mass="21606">MSTTKDTPSDIYIWDWVVRICHWGIVAAFITNYFIVEPGRLYHEIAGYAGVSFILLRLAWGTLQQQKALNKSGEIPYASFASVSLSKKAFIEHFHHLQQKKIPTRHGHNPFGWLMIFAVFTLFLGLGITGFMMEEIDAMFGNSTLEWIHSIMADVLYACVLVHIAAVFLVQYLGNVQLIRPMLTGWRKR</sequence>
<name>A0AAC9AE40_9ALTE</name>
<dbReference type="EMBL" id="CP013928">
    <property type="protein sequence ID" value="AMJ80002.1"/>
    <property type="molecule type" value="Genomic_DNA"/>
</dbReference>
<dbReference type="SUPFAM" id="SSF81342">
    <property type="entry name" value="Transmembrane di-heme cytochromes"/>
    <property type="match status" value="1"/>
</dbReference>
<organism evidence="8 9">
    <name type="scientific">Alteromonas mediterranea</name>
    <dbReference type="NCBI Taxonomy" id="314275"/>
    <lineage>
        <taxon>Bacteria</taxon>
        <taxon>Pseudomonadati</taxon>
        <taxon>Pseudomonadota</taxon>
        <taxon>Gammaproteobacteria</taxon>
        <taxon>Alteromonadales</taxon>
        <taxon>Alteromonadaceae</taxon>
        <taxon>Alteromonas/Salinimonas group</taxon>
        <taxon>Alteromonas</taxon>
    </lineage>
</organism>
<gene>
    <name evidence="8" type="ORF">AV942_17755</name>
</gene>
<dbReference type="GO" id="GO:0009055">
    <property type="term" value="F:electron transfer activity"/>
    <property type="evidence" value="ECO:0007669"/>
    <property type="project" value="InterPro"/>
</dbReference>
<evidence type="ECO:0000256" key="1">
    <source>
        <dbReference type="ARBA" id="ARBA00004651"/>
    </source>
</evidence>
<feature type="transmembrane region" description="Helical" evidence="6">
    <location>
        <begin position="12"/>
        <end position="35"/>
    </location>
</feature>
<dbReference type="OMA" id="ARWADFW"/>
<keyword evidence="5 6" id="KW-0472">Membrane</keyword>
<evidence type="ECO:0000259" key="7">
    <source>
        <dbReference type="Pfam" id="PF01292"/>
    </source>
</evidence>
<dbReference type="PANTHER" id="PTHR30485:SF2">
    <property type="entry name" value="BLL0597 PROTEIN"/>
    <property type="match status" value="1"/>
</dbReference>
<dbReference type="RefSeq" id="WP_012519921.1">
    <property type="nucleotide sequence ID" value="NZ_CAKMLI010000001.1"/>
</dbReference>
<feature type="transmembrane region" description="Helical" evidence="6">
    <location>
        <begin position="111"/>
        <end position="131"/>
    </location>
</feature>
<feature type="transmembrane region" description="Helical" evidence="6">
    <location>
        <begin position="41"/>
        <end position="60"/>
    </location>
</feature>
<reference evidence="8 9" key="1">
    <citation type="submission" date="2015-12" db="EMBL/GenBank/DDBJ databases">
        <title>Intraspecies pangenome expansion in the marine bacterium Alteromonas.</title>
        <authorList>
            <person name="Lopez-Perez M."/>
            <person name="Rodriguez-Valera F."/>
        </authorList>
    </citation>
    <scope>NUCLEOTIDE SEQUENCE [LARGE SCALE GENOMIC DNA]</scope>
    <source>
        <strain evidence="8 9">UM8</strain>
    </source>
</reference>
<evidence type="ECO:0000313" key="8">
    <source>
        <dbReference type="EMBL" id="AMJ80002.1"/>
    </source>
</evidence>
<dbReference type="PANTHER" id="PTHR30485">
    <property type="entry name" value="NI/FE-HYDROGENASE 1 B-TYPE CYTOCHROME SUBUNIT"/>
    <property type="match status" value="1"/>
</dbReference>
<dbReference type="InterPro" id="IPR051542">
    <property type="entry name" value="Hydrogenase_cytochrome"/>
</dbReference>
<dbReference type="Proteomes" id="UP000061468">
    <property type="component" value="Chromosome"/>
</dbReference>
<evidence type="ECO:0000256" key="3">
    <source>
        <dbReference type="ARBA" id="ARBA00022692"/>
    </source>
</evidence>
<dbReference type="Gene3D" id="1.20.950.20">
    <property type="entry name" value="Transmembrane di-heme cytochromes, Chain C"/>
    <property type="match status" value="1"/>
</dbReference>
<dbReference type="Pfam" id="PF01292">
    <property type="entry name" value="Ni_hydr_CYTB"/>
    <property type="match status" value="1"/>
</dbReference>
<accession>A0AAC9AE40</accession>
<protein>
    <submittedName>
        <fullName evidence="8">Cytochrome B</fullName>
    </submittedName>
</protein>
<dbReference type="InterPro" id="IPR011577">
    <property type="entry name" value="Cyt_b561_bac/Ni-Hgenase"/>
</dbReference>
<dbReference type="GO" id="GO:0022904">
    <property type="term" value="P:respiratory electron transport chain"/>
    <property type="evidence" value="ECO:0007669"/>
    <property type="project" value="InterPro"/>
</dbReference>
<evidence type="ECO:0000256" key="5">
    <source>
        <dbReference type="ARBA" id="ARBA00023136"/>
    </source>
</evidence>
<evidence type="ECO:0000256" key="2">
    <source>
        <dbReference type="ARBA" id="ARBA00022475"/>
    </source>
</evidence>
<dbReference type="AlphaFoldDB" id="A0AAC9AE40"/>
<feature type="transmembrane region" description="Helical" evidence="6">
    <location>
        <begin position="151"/>
        <end position="173"/>
    </location>
</feature>